<accession>A0A195C733</accession>
<keyword evidence="3" id="KW-1185">Reference proteome</keyword>
<organism evidence="2 3">
    <name type="scientific">Cyphomyrmex costatus</name>
    <dbReference type="NCBI Taxonomy" id="456900"/>
    <lineage>
        <taxon>Eukaryota</taxon>
        <taxon>Metazoa</taxon>
        <taxon>Ecdysozoa</taxon>
        <taxon>Arthropoda</taxon>
        <taxon>Hexapoda</taxon>
        <taxon>Insecta</taxon>
        <taxon>Pterygota</taxon>
        <taxon>Neoptera</taxon>
        <taxon>Endopterygota</taxon>
        <taxon>Hymenoptera</taxon>
        <taxon>Apocrita</taxon>
        <taxon>Aculeata</taxon>
        <taxon>Formicoidea</taxon>
        <taxon>Formicidae</taxon>
        <taxon>Myrmicinae</taxon>
        <taxon>Cyphomyrmex</taxon>
    </lineage>
</organism>
<protein>
    <submittedName>
        <fullName evidence="2">Uncharacterized protein</fullName>
    </submittedName>
</protein>
<dbReference type="AlphaFoldDB" id="A0A195C733"/>
<name>A0A195C733_9HYME</name>
<dbReference type="EMBL" id="KQ978251">
    <property type="protein sequence ID" value="KYM95973.1"/>
    <property type="molecule type" value="Genomic_DNA"/>
</dbReference>
<reference evidence="2 3" key="1">
    <citation type="submission" date="2016-03" db="EMBL/GenBank/DDBJ databases">
        <title>Cyphomyrmex costatus WGS genome.</title>
        <authorList>
            <person name="Nygaard S."/>
            <person name="Hu H."/>
            <person name="Boomsma J."/>
            <person name="Zhang G."/>
        </authorList>
    </citation>
    <scope>NUCLEOTIDE SEQUENCE [LARGE SCALE GENOMIC DNA]</scope>
    <source>
        <strain evidence="2">MS0001</strain>
        <tissue evidence="2">Whole body</tissue>
    </source>
</reference>
<evidence type="ECO:0000313" key="3">
    <source>
        <dbReference type="Proteomes" id="UP000078542"/>
    </source>
</evidence>
<evidence type="ECO:0000313" key="2">
    <source>
        <dbReference type="EMBL" id="KYM95973.1"/>
    </source>
</evidence>
<sequence>MNNASLGSAEHGGCAQTSEPQLELEESTVHSIERNAASRRARARQGEGCSGCGLRATSEFRSTDVRQFDPN</sequence>
<dbReference type="Proteomes" id="UP000078542">
    <property type="component" value="Unassembled WGS sequence"/>
</dbReference>
<proteinExistence type="predicted"/>
<evidence type="ECO:0000256" key="1">
    <source>
        <dbReference type="SAM" id="MobiDB-lite"/>
    </source>
</evidence>
<feature type="region of interest" description="Disordered" evidence="1">
    <location>
        <begin position="1"/>
        <end position="55"/>
    </location>
</feature>
<gene>
    <name evidence="2" type="ORF">ALC62_13421</name>
</gene>